<accession>A0A1R1X8J3</accession>
<name>A0A1R1X8J3_9FUNG</name>
<protein>
    <submittedName>
        <fullName evidence="3">Uncharacterized protein</fullName>
    </submittedName>
</protein>
<evidence type="ECO:0000256" key="1">
    <source>
        <dbReference type="SAM" id="MobiDB-lite"/>
    </source>
</evidence>
<feature type="compositionally biased region" description="Low complexity" evidence="1">
    <location>
        <begin position="1"/>
        <end position="58"/>
    </location>
</feature>
<feature type="transmembrane region" description="Helical" evidence="2">
    <location>
        <begin position="88"/>
        <end position="112"/>
    </location>
</feature>
<keyword evidence="2" id="KW-1133">Transmembrane helix</keyword>
<dbReference type="AlphaFoldDB" id="A0A1R1X8J3"/>
<dbReference type="EMBL" id="LSSN01004767">
    <property type="protein sequence ID" value="OMJ10957.1"/>
    <property type="molecule type" value="Genomic_DNA"/>
</dbReference>
<organism evidence="3 4">
    <name type="scientific">Smittium culicis</name>
    <dbReference type="NCBI Taxonomy" id="133412"/>
    <lineage>
        <taxon>Eukaryota</taxon>
        <taxon>Fungi</taxon>
        <taxon>Fungi incertae sedis</taxon>
        <taxon>Zoopagomycota</taxon>
        <taxon>Kickxellomycotina</taxon>
        <taxon>Harpellomycetes</taxon>
        <taxon>Harpellales</taxon>
        <taxon>Legeriomycetaceae</taxon>
        <taxon>Smittium</taxon>
    </lineage>
</organism>
<feature type="region of interest" description="Disordered" evidence="1">
    <location>
        <begin position="1"/>
        <end position="61"/>
    </location>
</feature>
<keyword evidence="2" id="KW-0812">Transmembrane</keyword>
<gene>
    <name evidence="3" type="ORF">AYI70_g10003</name>
</gene>
<keyword evidence="2" id="KW-0472">Membrane</keyword>
<reference evidence="3 4" key="1">
    <citation type="submission" date="2017-01" db="EMBL/GenBank/DDBJ databases">
        <authorList>
            <person name="Mah S.A."/>
            <person name="Swanson W.J."/>
            <person name="Moy G.W."/>
            <person name="Vacquier V.D."/>
        </authorList>
    </citation>
    <scope>NUCLEOTIDE SEQUENCE [LARGE SCALE GENOMIC DNA]</scope>
    <source>
        <strain evidence="3 4">GSMNP</strain>
    </source>
</reference>
<proteinExistence type="predicted"/>
<evidence type="ECO:0000313" key="4">
    <source>
        <dbReference type="Proteomes" id="UP000187283"/>
    </source>
</evidence>
<evidence type="ECO:0000256" key="2">
    <source>
        <dbReference type="SAM" id="Phobius"/>
    </source>
</evidence>
<keyword evidence="4" id="KW-1185">Reference proteome</keyword>
<evidence type="ECO:0000313" key="3">
    <source>
        <dbReference type="EMBL" id="OMJ10957.1"/>
    </source>
</evidence>
<comment type="caution">
    <text evidence="3">The sequence shown here is derived from an EMBL/GenBank/DDBJ whole genome shotgun (WGS) entry which is preliminary data.</text>
</comment>
<dbReference type="Proteomes" id="UP000187283">
    <property type="component" value="Unassembled WGS sequence"/>
</dbReference>
<sequence>MSSTSSSSAQRATASTSSKTSTSTQTPASKNSQSQSDTQDTFSRTTSGNGTNTGSNNGAVQIDEPTFDLISPSVFFYGGSSATKSYRFMGITSSSVAVNFSLLVCFLVIVSIA</sequence>
<dbReference type="OrthoDB" id="10513203at2759"/>